<evidence type="ECO:0000313" key="4">
    <source>
        <dbReference type="EMBL" id="KAH6869629.1"/>
    </source>
</evidence>
<dbReference type="Pfam" id="PF12796">
    <property type="entry name" value="Ank_2"/>
    <property type="match status" value="1"/>
</dbReference>
<name>A0A9P8VNC5_9HYPO</name>
<dbReference type="SUPFAM" id="SSF48403">
    <property type="entry name" value="Ankyrin repeat"/>
    <property type="match status" value="1"/>
</dbReference>
<keyword evidence="1" id="KW-0677">Repeat</keyword>
<keyword evidence="3" id="KW-1133">Transmembrane helix</keyword>
<sequence>MALLLNKRGAEIHITEDVLKAAVGNERSAEVVALLLTKRGIDTIAAITDNVCFTAAASGQLDALRFLCQQIPPKTVDPSWNSIARFYHAAEHGDVDRVKQLLQEPIPTDTKNSRGQTPLWIAAFNRRTDVVKILAREKNVNVDSLSASGQSPIFWPSAYGYEDVVDILVSVGAKSHFIDANGRTAVSMARQNGHERIVRVLDAQSAQRRESVSVGHRLWWRRLLLCAALIFLGFIFGAGMLDKYHQTRTPENSGAGFCLFRLG</sequence>
<dbReference type="Gene3D" id="1.25.40.20">
    <property type="entry name" value="Ankyrin repeat-containing domain"/>
    <property type="match status" value="1"/>
</dbReference>
<organism evidence="4 5">
    <name type="scientific">Thelonectria olida</name>
    <dbReference type="NCBI Taxonomy" id="1576542"/>
    <lineage>
        <taxon>Eukaryota</taxon>
        <taxon>Fungi</taxon>
        <taxon>Dikarya</taxon>
        <taxon>Ascomycota</taxon>
        <taxon>Pezizomycotina</taxon>
        <taxon>Sordariomycetes</taxon>
        <taxon>Hypocreomycetidae</taxon>
        <taxon>Hypocreales</taxon>
        <taxon>Nectriaceae</taxon>
        <taxon>Thelonectria</taxon>
    </lineage>
</organism>
<comment type="caution">
    <text evidence="4">The sequence shown here is derived from an EMBL/GenBank/DDBJ whole genome shotgun (WGS) entry which is preliminary data.</text>
</comment>
<keyword evidence="3" id="KW-0812">Transmembrane</keyword>
<evidence type="ECO:0000313" key="5">
    <source>
        <dbReference type="Proteomes" id="UP000777438"/>
    </source>
</evidence>
<keyword evidence="2" id="KW-0040">ANK repeat</keyword>
<dbReference type="AlphaFoldDB" id="A0A9P8VNC5"/>
<feature type="transmembrane region" description="Helical" evidence="3">
    <location>
        <begin position="223"/>
        <end position="241"/>
    </location>
</feature>
<accession>A0A9P8VNC5</accession>
<evidence type="ECO:0000256" key="1">
    <source>
        <dbReference type="ARBA" id="ARBA00022737"/>
    </source>
</evidence>
<dbReference type="OrthoDB" id="341259at2759"/>
<dbReference type="SMART" id="SM00248">
    <property type="entry name" value="ANK"/>
    <property type="match status" value="4"/>
</dbReference>
<proteinExistence type="predicted"/>
<dbReference type="InterPro" id="IPR002110">
    <property type="entry name" value="Ankyrin_rpt"/>
</dbReference>
<dbReference type="InterPro" id="IPR036770">
    <property type="entry name" value="Ankyrin_rpt-contain_sf"/>
</dbReference>
<dbReference type="PANTHER" id="PTHR24198:SF165">
    <property type="entry name" value="ANKYRIN REPEAT-CONTAINING PROTEIN-RELATED"/>
    <property type="match status" value="1"/>
</dbReference>
<protein>
    <submittedName>
        <fullName evidence="4">Ankyrin repeat-containing domain protein</fullName>
    </submittedName>
</protein>
<reference evidence="4 5" key="1">
    <citation type="journal article" date="2021" name="Nat. Commun.">
        <title>Genetic determinants of endophytism in the Arabidopsis root mycobiome.</title>
        <authorList>
            <person name="Mesny F."/>
            <person name="Miyauchi S."/>
            <person name="Thiergart T."/>
            <person name="Pickel B."/>
            <person name="Atanasova L."/>
            <person name="Karlsson M."/>
            <person name="Huettel B."/>
            <person name="Barry K.W."/>
            <person name="Haridas S."/>
            <person name="Chen C."/>
            <person name="Bauer D."/>
            <person name="Andreopoulos W."/>
            <person name="Pangilinan J."/>
            <person name="LaButti K."/>
            <person name="Riley R."/>
            <person name="Lipzen A."/>
            <person name="Clum A."/>
            <person name="Drula E."/>
            <person name="Henrissat B."/>
            <person name="Kohler A."/>
            <person name="Grigoriev I.V."/>
            <person name="Martin F.M."/>
            <person name="Hacquard S."/>
        </authorList>
    </citation>
    <scope>NUCLEOTIDE SEQUENCE [LARGE SCALE GENOMIC DNA]</scope>
    <source>
        <strain evidence="4 5">MPI-CAGE-CH-0241</strain>
    </source>
</reference>
<evidence type="ECO:0000256" key="3">
    <source>
        <dbReference type="SAM" id="Phobius"/>
    </source>
</evidence>
<evidence type="ECO:0000256" key="2">
    <source>
        <dbReference type="ARBA" id="ARBA00023043"/>
    </source>
</evidence>
<dbReference type="PANTHER" id="PTHR24198">
    <property type="entry name" value="ANKYRIN REPEAT AND PROTEIN KINASE DOMAIN-CONTAINING PROTEIN"/>
    <property type="match status" value="1"/>
</dbReference>
<dbReference type="InterPro" id="IPR055530">
    <property type="entry name" value="DUF7104"/>
</dbReference>
<dbReference type="Proteomes" id="UP000777438">
    <property type="component" value="Unassembled WGS sequence"/>
</dbReference>
<dbReference type="EMBL" id="JAGPYM010000068">
    <property type="protein sequence ID" value="KAH6869629.1"/>
    <property type="molecule type" value="Genomic_DNA"/>
</dbReference>
<dbReference type="Pfam" id="PF23397">
    <property type="entry name" value="DUF7104"/>
    <property type="match status" value="1"/>
</dbReference>
<gene>
    <name evidence="4" type="ORF">B0T10DRAFT_450915</name>
</gene>
<dbReference type="Gene3D" id="1.20.5.340">
    <property type="match status" value="1"/>
</dbReference>
<keyword evidence="3" id="KW-0472">Membrane</keyword>
<keyword evidence="5" id="KW-1185">Reference proteome</keyword>